<dbReference type="Proteomes" id="UP000247978">
    <property type="component" value="Unassembled WGS sequence"/>
</dbReference>
<evidence type="ECO:0000256" key="3">
    <source>
        <dbReference type="ARBA" id="ARBA00022448"/>
    </source>
</evidence>
<keyword evidence="7 9" id="KW-1133">Transmembrane helix</keyword>
<evidence type="ECO:0000256" key="9">
    <source>
        <dbReference type="RuleBase" id="RU363064"/>
    </source>
</evidence>
<feature type="transmembrane region" description="Helical" evidence="9">
    <location>
        <begin position="349"/>
        <end position="371"/>
    </location>
</feature>
<organism evidence="10 11">
    <name type="scientific">Pseudogracilibacillus auburnensis</name>
    <dbReference type="NCBI Taxonomy" id="1494959"/>
    <lineage>
        <taxon>Bacteria</taxon>
        <taxon>Bacillati</taxon>
        <taxon>Bacillota</taxon>
        <taxon>Bacilli</taxon>
        <taxon>Bacillales</taxon>
        <taxon>Bacillaceae</taxon>
        <taxon>Pseudogracilibacillus</taxon>
    </lineage>
</organism>
<feature type="transmembrane region" description="Helical" evidence="9">
    <location>
        <begin position="294"/>
        <end position="315"/>
    </location>
</feature>
<sequence>MDFIGKIADLLWGNPLTYFILIGSLLFTIITRFVQVRHFKNMLRTMFRGKSSDAGISPFQAFTLALSGRVGTGNIAGVATAIALGGPGAVFWMWLMAFLGAATVFVESTLAQMYKVKKDGQFRGGPAFYIEKGTGLRWFGVLFAIATIVAVGVFDAGLQANTIALGFENAFGTNRLVTGIFLVVVLGIIIVGGTKRIANVAQVVVPFMAAGYIIVALIIMIMNIHVVPEVFALIFKSAFALDSTFGGLIGAAIAWGVRRGIYSNEAGMGTGAHAAAAAEVDHPVEQGLVQSFSVYIDTIIVCSVTAFIILISGVYNVQDPSGEYVVNYAGEVEDSSFTQLSVDNVLPGFGAPFLAIALFFFAFTTIMAFYYMAETNIAYLMKNKNSKWPINFMKFVMLAAVFITCFRTSEAAWIMVDFSLGIMTWMNMIALVLLFKPVMAALKDYEQQLLTGSKLTFNPLKLGIKNADYWENEIRKTDNRSEPLKKASSK</sequence>
<dbReference type="GO" id="GO:0005886">
    <property type="term" value="C:plasma membrane"/>
    <property type="evidence" value="ECO:0007669"/>
    <property type="project" value="UniProtKB-SubCell"/>
</dbReference>
<dbReference type="RefSeq" id="WP_110396279.1">
    <property type="nucleotide sequence ID" value="NZ_JBHUHB010000001.1"/>
</dbReference>
<dbReference type="NCBIfam" id="TIGR00835">
    <property type="entry name" value="agcS"/>
    <property type="match status" value="1"/>
</dbReference>
<reference evidence="10 11" key="1">
    <citation type="submission" date="2018-05" db="EMBL/GenBank/DDBJ databases">
        <title>Genomic Encyclopedia of Type Strains, Phase IV (KMG-IV): sequencing the most valuable type-strain genomes for metagenomic binning, comparative biology and taxonomic classification.</title>
        <authorList>
            <person name="Goeker M."/>
        </authorList>
    </citation>
    <scope>NUCLEOTIDE SEQUENCE [LARGE SCALE GENOMIC DNA]</scope>
    <source>
        <strain evidence="10 11">DSM 28556</strain>
    </source>
</reference>
<proteinExistence type="inferred from homology"/>
<name>A0A2V3VWY2_9BACI</name>
<feature type="transmembrane region" description="Helical" evidence="9">
    <location>
        <begin position="422"/>
        <end position="442"/>
    </location>
</feature>
<evidence type="ECO:0000256" key="5">
    <source>
        <dbReference type="ARBA" id="ARBA00022692"/>
    </source>
</evidence>
<feature type="transmembrane region" description="Helical" evidence="9">
    <location>
        <begin position="174"/>
        <end position="191"/>
    </location>
</feature>
<gene>
    <name evidence="10" type="ORF">DFR56_111139</name>
</gene>
<dbReference type="PANTHER" id="PTHR30330">
    <property type="entry name" value="AGSS FAMILY TRANSPORTER, SODIUM-ALANINE"/>
    <property type="match status" value="1"/>
</dbReference>
<evidence type="ECO:0000256" key="4">
    <source>
        <dbReference type="ARBA" id="ARBA00022475"/>
    </source>
</evidence>
<feature type="transmembrane region" description="Helical" evidence="9">
    <location>
        <begin position="135"/>
        <end position="154"/>
    </location>
</feature>
<dbReference type="FunFam" id="1.20.1740.10:FF:000004">
    <property type="entry name" value="Sodium:alanine symporter family protein"/>
    <property type="match status" value="1"/>
</dbReference>
<feature type="transmembrane region" description="Helical" evidence="9">
    <location>
        <begin position="392"/>
        <end position="416"/>
    </location>
</feature>
<evidence type="ECO:0000256" key="2">
    <source>
        <dbReference type="ARBA" id="ARBA00009261"/>
    </source>
</evidence>
<evidence type="ECO:0000256" key="1">
    <source>
        <dbReference type="ARBA" id="ARBA00004651"/>
    </source>
</evidence>
<feature type="transmembrane region" description="Helical" evidence="9">
    <location>
        <begin position="16"/>
        <end position="34"/>
    </location>
</feature>
<feature type="transmembrane region" description="Helical" evidence="9">
    <location>
        <begin position="91"/>
        <end position="114"/>
    </location>
</feature>
<feature type="transmembrane region" description="Helical" evidence="9">
    <location>
        <begin position="230"/>
        <end position="255"/>
    </location>
</feature>
<evidence type="ECO:0000313" key="11">
    <source>
        <dbReference type="Proteomes" id="UP000247978"/>
    </source>
</evidence>
<evidence type="ECO:0000256" key="7">
    <source>
        <dbReference type="ARBA" id="ARBA00022989"/>
    </source>
</evidence>
<keyword evidence="6 9" id="KW-0769">Symport</keyword>
<protein>
    <submittedName>
        <fullName evidence="10">AGCS family alanine or glycine:cation symporter</fullName>
    </submittedName>
</protein>
<keyword evidence="5 9" id="KW-0812">Transmembrane</keyword>
<feature type="transmembrane region" description="Helical" evidence="9">
    <location>
        <begin position="203"/>
        <end position="224"/>
    </location>
</feature>
<accession>A0A2V3VWY2</accession>
<keyword evidence="11" id="KW-1185">Reference proteome</keyword>
<evidence type="ECO:0000256" key="8">
    <source>
        <dbReference type="ARBA" id="ARBA00023136"/>
    </source>
</evidence>
<dbReference type="GO" id="GO:0005283">
    <property type="term" value="F:amino acid:sodium symporter activity"/>
    <property type="evidence" value="ECO:0007669"/>
    <property type="project" value="InterPro"/>
</dbReference>
<dbReference type="InterPro" id="IPR001463">
    <property type="entry name" value="Na/Ala_symport"/>
</dbReference>
<comment type="subcellular location">
    <subcellularLocation>
        <location evidence="1 9">Cell membrane</location>
        <topology evidence="1 9">Multi-pass membrane protein</topology>
    </subcellularLocation>
</comment>
<keyword evidence="8 9" id="KW-0472">Membrane</keyword>
<dbReference type="PRINTS" id="PR00175">
    <property type="entry name" value="NAALASMPORT"/>
</dbReference>
<feature type="transmembrane region" description="Helical" evidence="9">
    <location>
        <begin position="55"/>
        <end position="85"/>
    </location>
</feature>
<dbReference type="OrthoDB" id="9804874at2"/>
<dbReference type="EMBL" id="QJJQ01000011">
    <property type="protein sequence ID" value="PXW85371.1"/>
    <property type="molecule type" value="Genomic_DNA"/>
</dbReference>
<evidence type="ECO:0000313" key="10">
    <source>
        <dbReference type="EMBL" id="PXW85371.1"/>
    </source>
</evidence>
<dbReference type="Gene3D" id="1.20.1740.10">
    <property type="entry name" value="Amino acid/polyamine transporter I"/>
    <property type="match status" value="1"/>
</dbReference>
<dbReference type="AlphaFoldDB" id="A0A2V3VWY2"/>
<dbReference type="Pfam" id="PF01235">
    <property type="entry name" value="Na_Ala_symp"/>
    <property type="match status" value="1"/>
</dbReference>
<dbReference type="PANTHER" id="PTHR30330:SF7">
    <property type="entry name" value="SODIUM_PROTON-DEPENDENT ALANINE CARRIER PROTEIN YRBD-RELATED"/>
    <property type="match status" value="1"/>
</dbReference>
<dbReference type="PROSITE" id="PS00873">
    <property type="entry name" value="NA_ALANINE_SYMP"/>
    <property type="match status" value="1"/>
</dbReference>
<comment type="similarity">
    <text evidence="2 9">Belongs to the alanine or glycine:cation symporter (AGCS) (TC 2.A.25) family.</text>
</comment>
<comment type="caution">
    <text evidence="10">The sequence shown here is derived from an EMBL/GenBank/DDBJ whole genome shotgun (WGS) entry which is preliminary data.</text>
</comment>
<keyword evidence="4 9" id="KW-1003">Cell membrane</keyword>
<evidence type="ECO:0000256" key="6">
    <source>
        <dbReference type="ARBA" id="ARBA00022847"/>
    </source>
</evidence>
<keyword evidence="3 9" id="KW-0813">Transport</keyword>